<sequence length="412" mass="45064">MEATTYQGPPSIRLRVRIYGLSEGVVTKRLALVGGACRSSYERWQPLELPFAEHLRKRAYARTDDEDGFSHQFLCIASLDMTLRDVRELVRKQFCKLYPGEGLIRVLRLRDEFDCDLDDDFLVGQLYSSEAVLLAVCQCASHEESHDSGRTFFTPISHTEDVASVLDPSGKASISKPTGKDLAKKVPALNPNLNSSSNASSGVDSDVPAISPKPRASRKKAPAKMSAAVEQITQTAKPAKVTETVVQSPRKKSESAKMAPSAATIEFSEPQVIEQSTENIHSPRPIHISPVISLPKDVTEFAAIIQAESSSDESSDGEPLIPIVRSESMSQNANEVSKAALSSDDTEDEQESLAFTQPRTSLTELTQELKRSSVDPVAPQSIRTKALLEIQGDADGNKGNRKRRHHSKKSVP</sequence>
<dbReference type="Pfam" id="PF10407">
    <property type="entry name" value="Cytokin_check_N"/>
    <property type="match status" value="1"/>
</dbReference>
<keyword evidence="4" id="KW-1185">Reference proteome</keyword>
<gene>
    <name evidence="3" type="ORF">PSACC_00791</name>
</gene>
<name>A0A2H9TNQ2_9FUNG</name>
<accession>A0A2H9TNQ2</accession>
<feature type="compositionally biased region" description="Basic residues" evidence="1">
    <location>
        <begin position="399"/>
        <end position="412"/>
    </location>
</feature>
<feature type="region of interest" description="Disordered" evidence="1">
    <location>
        <begin position="168"/>
        <end position="223"/>
    </location>
</feature>
<dbReference type="InterPro" id="IPR018844">
    <property type="entry name" value="Dnt1-like_N"/>
</dbReference>
<feature type="domain" description="Nucleolar protein Dnt1-like N-terminal" evidence="2">
    <location>
        <begin position="71"/>
        <end position="134"/>
    </location>
</feature>
<evidence type="ECO:0000259" key="2">
    <source>
        <dbReference type="Pfam" id="PF10407"/>
    </source>
</evidence>
<dbReference type="EMBL" id="MTSL01000065">
    <property type="protein sequence ID" value="PJF19391.1"/>
    <property type="molecule type" value="Genomic_DNA"/>
</dbReference>
<feature type="compositionally biased region" description="Low complexity" evidence="1">
    <location>
        <begin position="187"/>
        <end position="201"/>
    </location>
</feature>
<evidence type="ECO:0000256" key="1">
    <source>
        <dbReference type="SAM" id="MobiDB-lite"/>
    </source>
</evidence>
<organism evidence="3 4">
    <name type="scientific">Paramicrosporidium saccamoebae</name>
    <dbReference type="NCBI Taxonomy" id="1246581"/>
    <lineage>
        <taxon>Eukaryota</taxon>
        <taxon>Fungi</taxon>
        <taxon>Fungi incertae sedis</taxon>
        <taxon>Cryptomycota</taxon>
        <taxon>Cryptomycota incertae sedis</taxon>
        <taxon>Paramicrosporidium</taxon>
    </lineage>
</organism>
<protein>
    <recommendedName>
        <fullName evidence="2">Nucleolar protein Dnt1-like N-terminal domain-containing protein</fullName>
    </recommendedName>
</protein>
<dbReference type="AlphaFoldDB" id="A0A2H9TNQ2"/>
<feature type="compositionally biased region" description="Polar residues" evidence="1">
    <location>
        <begin position="353"/>
        <end position="366"/>
    </location>
</feature>
<reference evidence="3 4" key="1">
    <citation type="submission" date="2016-10" db="EMBL/GenBank/DDBJ databases">
        <title>The genome of Paramicrosporidium saccamoebae is the missing link in understanding Cryptomycota and Microsporidia evolution.</title>
        <authorList>
            <person name="Quandt C.A."/>
            <person name="Beaudet D."/>
            <person name="Corsaro D."/>
            <person name="Michel R."/>
            <person name="Corradi N."/>
            <person name="James T."/>
        </authorList>
    </citation>
    <scope>NUCLEOTIDE SEQUENCE [LARGE SCALE GENOMIC DNA]</scope>
    <source>
        <strain evidence="3 4">KSL3</strain>
    </source>
</reference>
<comment type="caution">
    <text evidence="3">The sequence shown here is derived from an EMBL/GenBank/DDBJ whole genome shotgun (WGS) entry which is preliminary data.</text>
</comment>
<dbReference type="Proteomes" id="UP000240830">
    <property type="component" value="Unassembled WGS sequence"/>
</dbReference>
<evidence type="ECO:0000313" key="3">
    <source>
        <dbReference type="EMBL" id="PJF19391.1"/>
    </source>
</evidence>
<feature type="region of interest" description="Disordered" evidence="1">
    <location>
        <begin position="240"/>
        <end position="262"/>
    </location>
</feature>
<evidence type="ECO:0000313" key="4">
    <source>
        <dbReference type="Proteomes" id="UP000240830"/>
    </source>
</evidence>
<feature type="region of interest" description="Disordered" evidence="1">
    <location>
        <begin position="307"/>
        <end position="412"/>
    </location>
</feature>
<proteinExistence type="predicted"/>